<organism evidence="1 2">
    <name type="scientific">Actinoalloteichus caeruleus DSM 43889</name>
    <dbReference type="NCBI Taxonomy" id="1120930"/>
    <lineage>
        <taxon>Bacteria</taxon>
        <taxon>Bacillati</taxon>
        <taxon>Actinomycetota</taxon>
        <taxon>Actinomycetes</taxon>
        <taxon>Pseudonocardiales</taxon>
        <taxon>Pseudonocardiaceae</taxon>
        <taxon>Actinoalloteichus</taxon>
        <taxon>Actinoalloteichus cyanogriseus</taxon>
    </lineage>
</organism>
<evidence type="ECO:0000313" key="2">
    <source>
        <dbReference type="Proteomes" id="UP000791080"/>
    </source>
</evidence>
<comment type="caution">
    <text evidence="1">The sequence shown here is derived from an EMBL/GenBank/DDBJ whole genome shotgun (WGS) entry which is preliminary data.</text>
</comment>
<name>A0ABT1JC81_ACTCY</name>
<gene>
    <name evidence="1" type="ORF">G443_000169</name>
</gene>
<dbReference type="EMBL" id="AUBJ02000001">
    <property type="protein sequence ID" value="MCP2329899.1"/>
    <property type="molecule type" value="Genomic_DNA"/>
</dbReference>
<evidence type="ECO:0000313" key="1">
    <source>
        <dbReference type="EMBL" id="MCP2329899.1"/>
    </source>
</evidence>
<sequence>MHPTTVAAIVRFAEREQVTYSEALRRLVSYGSRMHHVQVNGGQVVLRRPDATEEVLPALTSDAPWPFLDEPRRETG</sequence>
<protein>
    <submittedName>
        <fullName evidence="1">Uncharacterized protein</fullName>
    </submittedName>
</protein>
<keyword evidence="2" id="KW-1185">Reference proteome</keyword>
<reference evidence="1 2" key="2">
    <citation type="submission" date="2022-06" db="EMBL/GenBank/DDBJ databases">
        <title>Genomic Encyclopedia of Type Strains, Phase I: the one thousand microbial genomes (KMG-I) project.</title>
        <authorList>
            <person name="Kyrpides N."/>
        </authorList>
    </citation>
    <scope>NUCLEOTIDE SEQUENCE [LARGE SCALE GENOMIC DNA]</scope>
    <source>
        <strain evidence="1 2">DSM 43889</strain>
    </source>
</reference>
<reference evidence="1 2" key="1">
    <citation type="submission" date="2013-07" db="EMBL/GenBank/DDBJ databases">
        <authorList>
            <consortium name="DOE Joint Genome Institute"/>
            <person name="Reeve W."/>
            <person name="Huntemann M."/>
            <person name="Han J."/>
            <person name="Chen A."/>
            <person name="Kyrpides N."/>
            <person name="Mavromatis K."/>
            <person name="Markowitz V."/>
            <person name="Palaniappan K."/>
            <person name="Ivanova N."/>
            <person name="Schaumberg A."/>
            <person name="Pati A."/>
            <person name="Liolios K."/>
            <person name="Nordberg H.P."/>
            <person name="Cantor M.N."/>
            <person name="Hua S.X."/>
            <person name="Woyke T."/>
        </authorList>
    </citation>
    <scope>NUCLEOTIDE SEQUENCE [LARGE SCALE GENOMIC DNA]</scope>
    <source>
        <strain evidence="1 2">DSM 43889</strain>
    </source>
</reference>
<accession>A0ABT1JC81</accession>
<proteinExistence type="predicted"/>
<dbReference type="Proteomes" id="UP000791080">
    <property type="component" value="Unassembled WGS sequence"/>
</dbReference>